<dbReference type="GO" id="GO:0003677">
    <property type="term" value="F:DNA binding"/>
    <property type="evidence" value="ECO:0007669"/>
    <property type="project" value="UniProtKB-UniRule"/>
</dbReference>
<dbReference type="Gene3D" id="1.10.150.130">
    <property type="match status" value="1"/>
</dbReference>
<dbReference type="SUPFAM" id="SSF56349">
    <property type="entry name" value="DNA breaking-rejoining enzymes"/>
    <property type="match status" value="1"/>
</dbReference>
<dbReference type="AlphaFoldDB" id="A0A413U3Z5"/>
<dbReference type="PANTHER" id="PTHR30349">
    <property type="entry name" value="PHAGE INTEGRASE-RELATED"/>
    <property type="match status" value="1"/>
</dbReference>
<evidence type="ECO:0000313" key="10">
    <source>
        <dbReference type="Proteomes" id="UP000283492"/>
    </source>
</evidence>
<dbReference type="CDD" id="cd01182">
    <property type="entry name" value="INT_RitC_C_like"/>
    <property type="match status" value="1"/>
</dbReference>
<dbReference type="Gene3D" id="1.10.443.10">
    <property type="entry name" value="Intergrase catalytic core"/>
    <property type="match status" value="1"/>
</dbReference>
<dbReference type="Pfam" id="PF00589">
    <property type="entry name" value="Phage_integrase"/>
    <property type="match status" value="1"/>
</dbReference>
<dbReference type="InterPro" id="IPR011010">
    <property type="entry name" value="DNA_brk_join_enz"/>
</dbReference>
<dbReference type="PROSITE" id="PS51900">
    <property type="entry name" value="CB"/>
    <property type="match status" value="1"/>
</dbReference>
<dbReference type="GeneID" id="75163862"/>
<dbReference type="Pfam" id="PF02899">
    <property type="entry name" value="Phage_int_SAM_1"/>
    <property type="match status" value="1"/>
</dbReference>
<dbReference type="PANTHER" id="PTHR30349:SF81">
    <property type="entry name" value="TYROSINE RECOMBINASE XERC"/>
    <property type="match status" value="1"/>
</dbReference>
<proteinExistence type="inferred from homology"/>
<organism evidence="9 10">
    <name type="scientific">Roseburia inulinivorans</name>
    <dbReference type="NCBI Taxonomy" id="360807"/>
    <lineage>
        <taxon>Bacteria</taxon>
        <taxon>Bacillati</taxon>
        <taxon>Bacillota</taxon>
        <taxon>Clostridia</taxon>
        <taxon>Lachnospirales</taxon>
        <taxon>Lachnospiraceae</taxon>
        <taxon>Roseburia</taxon>
    </lineage>
</organism>
<accession>A0A413U3Z5</accession>
<comment type="similarity">
    <text evidence="2">Belongs to the 'phage' integrase family.</text>
</comment>
<evidence type="ECO:0000256" key="5">
    <source>
        <dbReference type="ARBA" id="ARBA00023172"/>
    </source>
</evidence>
<dbReference type="InterPro" id="IPR010998">
    <property type="entry name" value="Integrase_recombinase_N"/>
</dbReference>
<evidence type="ECO:0000256" key="1">
    <source>
        <dbReference type="ARBA" id="ARBA00003283"/>
    </source>
</evidence>
<feature type="domain" description="Core-binding (CB)" evidence="8">
    <location>
        <begin position="6"/>
        <end position="99"/>
    </location>
</feature>
<keyword evidence="4 6" id="KW-0238">DNA-binding</keyword>
<evidence type="ECO:0000313" key="9">
    <source>
        <dbReference type="EMBL" id="RHA91897.1"/>
    </source>
</evidence>
<dbReference type="RefSeq" id="WP_007888063.1">
    <property type="nucleotide sequence ID" value="NZ_CABJFX010000001.1"/>
</dbReference>
<comment type="function">
    <text evidence="1">Site-specific tyrosine recombinase, which acts by catalyzing the cutting and rejoining of the recombining DNA molecules.</text>
</comment>
<evidence type="ECO:0000259" key="7">
    <source>
        <dbReference type="PROSITE" id="PS51898"/>
    </source>
</evidence>
<keyword evidence="3" id="KW-0229">DNA integration</keyword>
<evidence type="ECO:0000256" key="2">
    <source>
        <dbReference type="ARBA" id="ARBA00008857"/>
    </source>
</evidence>
<dbReference type="EMBL" id="QSFX01000001">
    <property type="protein sequence ID" value="RHA91897.1"/>
    <property type="molecule type" value="Genomic_DNA"/>
</dbReference>
<feature type="domain" description="Tyr recombinase" evidence="7">
    <location>
        <begin position="123"/>
        <end position="311"/>
    </location>
</feature>
<comment type="caution">
    <text evidence="9">The sequence shown here is derived from an EMBL/GenBank/DDBJ whole genome shotgun (WGS) entry which is preliminary data.</text>
</comment>
<dbReference type="GO" id="GO:0015074">
    <property type="term" value="P:DNA integration"/>
    <property type="evidence" value="ECO:0007669"/>
    <property type="project" value="UniProtKB-KW"/>
</dbReference>
<sequence>MKNKTPDFAYHMTKFFTEYLPIQRNLSPNSIATYRDTFRLLLLFYDTEKHIKPNLLTLDMLNVQQIEDFMLWLKKERNCGASTCNQRLGALKSFFRYLQFALPDCALQCQENLAIRPMKQPEPGLKYLTIDGIKLLLEQPDIKTKYGRRDLAILSLMYDTGARVQEIADIKIVHIRFSAPATIRITGKGDKTRVVPLLSRTEDILKQYIKDFKIDAGGNDAYLFQNRSGQQLSRFGISYILTKYADMARKVHPELIPEKLSPHCIRHSKAMHLLQANVNLVYIRDLLGHSSVTTTEIYARADTTLKREALEKANPIKDTPAMPQWNSDDGLMEWLRTLGK</sequence>
<reference evidence="9 10" key="1">
    <citation type="submission" date="2018-08" db="EMBL/GenBank/DDBJ databases">
        <title>A genome reference for cultivated species of the human gut microbiota.</title>
        <authorList>
            <person name="Zou Y."/>
            <person name="Xue W."/>
            <person name="Luo G."/>
        </authorList>
    </citation>
    <scope>NUCLEOTIDE SEQUENCE [LARGE SCALE GENOMIC DNA]</scope>
    <source>
        <strain evidence="9 10">AM42-1AC</strain>
    </source>
</reference>
<dbReference type="GO" id="GO:0006310">
    <property type="term" value="P:DNA recombination"/>
    <property type="evidence" value="ECO:0007669"/>
    <property type="project" value="UniProtKB-KW"/>
</dbReference>
<gene>
    <name evidence="9" type="ORF">DW914_01570</name>
</gene>
<dbReference type="InterPro" id="IPR013762">
    <property type="entry name" value="Integrase-like_cat_sf"/>
</dbReference>
<evidence type="ECO:0000256" key="4">
    <source>
        <dbReference type="ARBA" id="ARBA00023125"/>
    </source>
</evidence>
<evidence type="ECO:0000256" key="3">
    <source>
        <dbReference type="ARBA" id="ARBA00022908"/>
    </source>
</evidence>
<keyword evidence="5" id="KW-0233">DNA recombination</keyword>
<evidence type="ECO:0000259" key="8">
    <source>
        <dbReference type="PROSITE" id="PS51900"/>
    </source>
</evidence>
<dbReference type="InterPro" id="IPR002104">
    <property type="entry name" value="Integrase_catalytic"/>
</dbReference>
<evidence type="ECO:0008006" key="11">
    <source>
        <dbReference type="Google" id="ProtNLM"/>
    </source>
</evidence>
<dbReference type="InterPro" id="IPR044068">
    <property type="entry name" value="CB"/>
</dbReference>
<dbReference type="Proteomes" id="UP000283492">
    <property type="component" value="Unassembled WGS sequence"/>
</dbReference>
<name>A0A413U3Z5_9FIRM</name>
<protein>
    <recommendedName>
        <fullName evidence="11">Integrase</fullName>
    </recommendedName>
</protein>
<dbReference type="InterPro" id="IPR004107">
    <property type="entry name" value="Integrase_SAM-like_N"/>
</dbReference>
<dbReference type="PROSITE" id="PS51898">
    <property type="entry name" value="TYR_RECOMBINASE"/>
    <property type="match status" value="1"/>
</dbReference>
<dbReference type="SUPFAM" id="SSF47823">
    <property type="entry name" value="lambda integrase-like, N-terminal domain"/>
    <property type="match status" value="1"/>
</dbReference>
<dbReference type="InterPro" id="IPR050090">
    <property type="entry name" value="Tyrosine_recombinase_XerCD"/>
</dbReference>
<evidence type="ECO:0000256" key="6">
    <source>
        <dbReference type="PROSITE-ProRule" id="PRU01248"/>
    </source>
</evidence>